<dbReference type="PANTHER" id="PTHR30213:SF1">
    <property type="entry name" value="INNER MEMBRANE PROTEIN YHJD"/>
    <property type="match status" value="1"/>
</dbReference>
<evidence type="ECO:0000256" key="5">
    <source>
        <dbReference type="ARBA" id="ARBA00023136"/>
    </source>
</evidence>
<reference evidence="7 8" key="1">
    <citation type="submission" date="2019-09" db="EMBL/GenBank/DDBJ databases">
        <title>Nocardioides panacisoli sp. nov., isolated from the soil of a ginseng field.</title>
        <authorList>
            <person name="Cho C."/>
        </authorList>
    </citation>
    <scope>NUCLEOTIDE SEQUENCE [LARGE SCALE GENOMIC DNA]</scope>
    <source>
        <strain evidence="7 8">BN140041</strain>
    </source>
</reference>
<accession>A0A5B1M810</accession>
<dbReference type="Pfam" id="PF03631">
    <property type="entry name" value="Virul_fac_BrkB"/>
    <property type="match status" value="1"/>
</dbReference>
<dbReference type="PANTHER" id="PTHR30213">
    <property type="entry name" value="INNER MEMBRANE PROTEIN YHJD"/>
    <property type="match status" value="1"/>
</dbReference>
<feature type="transmembrane region" description="Helical" evidence="6">
    <location>
        <begin position="254"/>
        <end position="271"/>
    </location>
</feature>
<keyword evidence="2" id="KW-1003">Cell membrane</keyword>
<dbReference type="AlphaFoldDB" id="A0A5B1M810"/>
<protein>
    <submittedName>
        <fullName evidence="7">YihY/virulence factor BrkB family protein</fullName>
    </submittedName>
</protein>
<feature type="transmembrane region" description="Helical" evidence="6">
    <location>
        <begin position="223"/>
        <end position="242"/>
    </location>
</feature>
<keyword evidence="3 6" id="KW-0812">Transmembrane</keyword>
<evidence type="ECO:0000256" key="3">
    <source>
        <dbReference type="ARBA" id="ARBA00022692"/>
    </source>
</evidence>
<gene>
    <name evidence="7" type="ORF">F0U47_06985</name>
</gene>
<evidence type="ECO:0000256" key="6">
    <source>
        <dbReference type="SAM" id="Phobius"/>
    </source>
</evidence>
<evidence type="ECO:0000313" key="8">
    <source>
        <dbReference type="Proteomes" id="UP000324351"/>
    </source>
</evidence>
<keyword evidence="8" id="KW-1185">Reference proteome</keyword>
<comment type="subcellular location">
    <subcellularLocation>
        <location evidence="1">Cell membrane</location>
        <topology evidence="1">Multi-pass membrane protein</topology>
    </subcellularLocation>
</comment>
<sequence>MVDRIKRRLADARERRPLLDQLVRTVEHYSEVKGNIQAGAVTYFAFISFFPILALAFAVIGFVARVYDGAESDLVDAVNSVLPGLVGEGEGEISLTDIRESAPGILSVGLVVVLYSGLGWLSSMRDALIVMFELPEREQPNFFVGKARDVIALAMLGVVLVVSVGVSGVVRGLSEHILDWIGLDSELGWLLGLVAVVIGFAANALLFFALFRILADPGLPRRALWSGAILGALGFEVLKQVSQLLLQSTANSPAFQAFGIALILVVWIYYFSRVVMYAASWAYVHPASRALRPVGAPPVQGPSSPSLPWRERLAADREAEEGTAARWAAPFAAGSAVTLALVAVLRKKEPR</sequence>
<dbReference type="GO" id="GO:0005886">
    <property type="term" value="C:plasma membrane"/>
    <property type="evidence" value="ECO:0007669"/>
    <property type="project" value="UniProtKB-SubCell"/>
</dbReference>
<evidence type="ECO:0000256" key="1">
    <source>
        <dbReference type="ARBA" id="ARBA00004651"/>
    </source>
</evidence>
<keyword evidence="4 6" id="KW-1133">Transmembrane helix</keyword>
<dbReference type="Proteomes" id="UP000324351">
    <property type="component" value="Unassembled WGS sequence"/>
</dbReference>
<comment type="caution">
    <text evidence="7">The sequence shown here is derived from an EMBL/GenBank/DDBJ whole genome shotgun (WGS) entry which is preliminary data.</text>
</comment>
<dbReference type="InterPro" id="IPR017039">
    <property type="entry name" value="Virul_fac_BrkB"/>
</dbReference>
<feature type="transmembrane region" description="Helical" evidence="6">
    <location>
        <begin position="150"/>
        <end position="170"/>
    </location>
</feature>
<evidence type="ECO:0000313" key="7">
    <source>
        <dbReference type="EMBL" id="KAA1428017.1"/>
    </source>
</evidence>
<feature type="transmembrane region" description="Helical" evidence="6">
    <location>
        <begin position="190"/>
        <end position="211"/>
    </location>
</feature>
<keyword evidence="5 6" id="KW-0472">Membrane</keyword>
<dbReference type="EMBL" id="VUJW01000003">
    <property type="protein sequence ID" value="KAA1428017.1"/>
    <property type="molecule type" value="Genomic_DNA"/>
</dbReference>
<dbReference type="RefSeq" id="WP_149750509.1">
    <property type="nucleotide sequence ID" value="NZ_VUJW01000003.1"/>
</dbReference>
<reference evidence="7 8" key="2">
    <citation type="submission" date="2019-09" db="EMBL/GenBank/DDBJ databases">
        <authorList>
            <person name="Jin C."/>
        </authorList>
    </citation>
    <scope>NUCLEOTIDE SEQUENCE [LARGE SCALE GENOMIC DNA]</scope>
    <source>
        <strain evidence="7 8">BN140041</strain>
    </source>
</reference>
<proteinExistence type="predicted"/>
<organism evidence="7 8">
    <name type="scientific">Nocardioides antri</name>
    <dbReference type="NCBI Taxonomy" id="2607659"/>
    <lineage>
        <taxon>Bacteria</taxon>
        <taxon>Bacillati</taxon>
        <taxon>Actinomycetota</taxon>
        <taxon>Actinomycetes</taxon>
        <taxon>Propionibacteriales</taxon>
        <taxon>Nocardioidaceae</taxon>
        <taxon>Nocardioides</taxon>
    </lineage>
</organism>
<evidence type="ECO:0000256" key="4">
    <source>
        <dbReference type="ARBA" id="ARBA00022989"/>
    </source>
</evidence>
<name>A0A5B1M810_9ACTN</name>
<feature type="transmembrane region" description="Helical" evidence="6">
    <location>
        <begin position="43"/>
        <end position="64"/>
    </location>
</feature>
<feature type="transmembrane region" description="Helical" evidence="6">
    <location>
        <begin position="102"/>
        <end position="121"/>
    </location>
</feature>
<evidence type="ECO:0000256" key="2">
    <source>
        <dbReference type="ARBA" id="ARBA00022475"/>
    </source>
</evidence>